<feature type="region of interest" description="Disordered" evidence="1">
    <location>
        <begin position="69"/>
        <end position="97"/>
    </location>
</feature>
<evidence type="ECO:0000313" key="3">
    <source>
        <dbReference type="Proteomes" id="UP000241462"/>
    </source>
</evidence>
<dbReference type="EMBL" id="KZ678487">
    <property type="protein sequence ID" value="PSR82107.1"/>
    <property type="molecule type" value="Genomic_DNA"/>
</dbReference>
<sequence>MPYDFSAGVQEAPRNHRDSVPDDGAQRASQGFLEFLPSAFEEVNVRGRFALRWAVQAAALADVASSLLSSSSKGGVSDEQQRGRPEDSVNGASPSESELGRRALKYYGQALTALSESLGTDGKSPDDHDLMTVVILDFFETLFLPDNVSRGCHAQGMSQILRHRGKEQLYDARGWSLFRLAHHRVQKQALAFRLPPPFPAATATATTPDATSEFLDDLNDQLSFVKLEKDAHRISHLCARARALRSEVTSSAQAQRQRRDHPSSAGVDPCQATLAAGTAAELIQIVRQLQKLDGEALAWRQGPEWSYATRHRAQLAGNDGVLATFPETVHIHPDIWTAYEWNYHHCARIIMHKQILACLHRAATLSVCEGGQTAMDYAASNDVASLLTPLEVESITIIRGLTAKILATVPQMLGDIDHAGCVRSADAPPPRCRAIGAYFLMWPVKILKSDLSKEVIAEEQIEAAKEVFERIREYTGMRNLLGDHSII</sequence>
<proteinExistence type="predicted"/>
<evidence type="ECO:0000256" key="1">
    <source>
        <dbReference type="SAM" id="MobiDB-lite"/>
    </source>
</evidence>
<dbReference type="OrthoDB" id="2991872at2759"/>
<name>A0A2T3A3D5_9PEZI</name>
<dbReference type="AlphaFoldDB" id="A0A2T3A3D5"/>
<keyword evidence="3" id="KW-1185">Reference proteome</keyword>
<gene>
    <name evidence="2" type="ORF">BD289DRAFT_454489</name>
</gene>
<feature type="region of interest" description="Disordered" evidence="1">
    <location>
        <begin position="249"/>
        <end position="268"/>
    </location>
</feature>
<dbReference type="InterPro" id="IPR053175">
    <property type="entry name" value="DHMBA_Reg_Transcription_Factor"/>
</dbReference>
<feature type="region of interest" description="Disordered" evidence="1">
    <location>
        <begin position="1"/>
        <end position="25"/>
    </location>
</feature>
<dbReference type="InParanoid" id="A0A2T3A3D5"/>
<dbReference type="Proteomes" id="UP000241462">
    <property type="component" value="Unassembled WGS sequence"/>
</dbReference>
<accession>A0A2T3A3D5</accession>
<evidence type="ECO:0000313" key="2">
    <source>
        <dbReference type="EMBL" id="PSR82107.1"/>
    </source>
</evidence>
<protein>
    <submittedName>
        <fullName evidence="2">Uncharacterized protein</fullName>
    </submittedName>
</protein>
<reference evidence="2 3" key="1">
    <citation type="journal article" date="2018" name="Mycol. Prog.">
        <title>Coniella lustricola, a new species from submerged detritus.</title>
        <authorList>
            <person name="Raudabaugh D.B."/>
            <person name="Iturriaga T."/>
            <person name="Carver A."/>
            <person name="Mondo S."/>
            <person name="Pangilinan J."/>
            <person name="Lipzen A."/>
            <person name="He G."/>
            <person name="Amirebrahimi M."/>
            <person name="Grigoriev I.V."/>
            <person name="Miller A.N."/>
        </authorList>
    </citation>
    <scope>NUCLEOTIDE SEQUENCE [LARGE SCALE GENOMIC DNA]</scope>
    <source>
        <strain evidence="2 3">B22-T-1</strain>
    </source>
</reference>
<organism evidence="2 3">
    <name type="scientific">Coniella lustricola</name>
    <dbReference type="NCBI Taxonomy" id="2025994"/>
    <lineage>
        <taxon>Eukaryota</taxon>
        <taxon>Fungi</taxon>
        <taxon>Dikarya</taxon>
        <taxon>Ascomycota</taxon>
        <taxon>Pezizomycotina</taxon>
        <taxon>Sordariomycetes</taxon>
        <taxon>Sordariomycetidae</taxon>
        <taxon>Diaporthales</taxon>
        <taxon>Schizoparmaceae</taxon>
        <taxon>Coniella</taxon>
    </lineage>
</organism>
<dbReference type="PANTHER" id="PTHR38791">
    <property type="entry name" value="ZN(II)2CYS6 TRANSCRIPTION FACTOR (EUROFUNG)-RELATED-RELATED"/>
    <property type="match status" value="1"/>
</dbReference>